<evidence type="ECO:0000256" key="1">
    <source>
        <dbReference type="SAM" id="MobiDB-lite"/>
    </source>
</evidence>
<organism evidence="2 3">
    <name type="scientific">Datura stramonium</name>
    <name type="common">Jimsonweed</name>
    <name type="synonym">Common thornapple</name>
    <dbReference type="NCBI Taxonomy" id="4076"/>
    <lineage>
        <taxon>Eukaryota</taxon>
        <taxon>Viridiplantae</taxon>
        <taxon>Streptophyta</taxon>
        <taxon>Embryophyta</taxon>
        <taxon>Tracheophyta</taxon>
        <taxon>Spermatophyta</taxon>
        <taxon>Magnoliopsida</taxon>
        <taxon>eudicotyledons</taxon>
        <taxon>Gunneridae</taxon>
        <taxon>Pentapetalae</taxon>
        <taxon>asterids</taxon>
        <taxon>lamiids</taxon>
        <taxon>Solanales</taxon>
        <taxon>Solanaceae</taxon>
        <taxon>Solanoideae</taxon>
        <taxon>Datureae</taxon>
        <taxon>Datura</taxon>
    </lineage>
</organism>
<name>A0ABS8TFQ0_DATST</name>
<gene>
    <name evidence="2" type="ORF">HAX54_008835</name>
</gene>
<evidence type="ECO:0000313" key="3">
    <source>
        <dbReference type="Proteomes" id="UP000823775"/>
    </source>
</evidence>
<keyword evidence="3" id="KW-1185">Reference proteome</keyword>
<reference evidence="2 3" key="1">
    <citation type="journal article" date="2021" name="BMC Genomics">
        <title>Datura genome reveals duplications of psychoactive alkaloid biosynthetic genes and high mutation rate following tissue culture.</title>
        <authorList>
            <person name="Rajewski A."/>
            <person name="Carter-House D."/>
            <person name="Stajich J."/>
            <person name="Litt A."/>
        </authorList>
    </citation>
    <scope>NUCLEOTIDE SEQUENCE [LARGE SCALE GENOMIC DNA]</scope>
    <source>
        <strain evidence="2">AR-01</strain>
    </source>
</reference>
<feature type="non-terminal residue" evidence="2">
    <location>
        <position position="1"/>
    </location>
</feature>
<feature type="compositionally biased region" description="Basic and acidic residues" evidence="1">
    <location>
        <begin position="60"/>
        <end position="72"/>
    </location>
</feature>
<feature type="region of interest" description="Disordered" evidence="1">
    <location>
        <begin position="31"/>
        <end position="99"/>
    </location>
</feature>
<sequence>ILPLYPLRGNLYLYQIHIPLLHQALKPFRLTPIAPSSKTPTTGDPVLTPDADLGNVEISDLDHDPAKGKAKEGTSGVQETKEDDDDDDVPLSIKGEHLK</sequence>
<comment type="caution">
    <text evidence="2">The sequence shown here is derived from an EMBL/GenBank/DDBJ whole genome shotgun (WGS) entry which is preliminary data.</text>
</comment>
<dbReference type="Proteomes" id="UP000823775">
    <property type="component" value="Unassembled WGS sequence"/>
</dbReference>
<proteinExistence type="predicted"/>
<evidence type="ECO:0000313" key="2">
    <source>
        <dbReference type="EMBL" id="MCD7469683.1"/>
    </source>
</evidence>
<accession>A0ABS8TFQ0</accession>
<dbReference type="EMBL" id="JACEIK010001469">
    <property type="protein sequence ID" value="MCD7469683.1"/>
    <property type="molecule type" value="Genomic_DNA"/>
</dbReference>
<protein>
    <submittedName>
        <fullName evidence="2">Uncharacterized protein</fullName>
    </submittedName>
</protein>